<keyword evidence="2" id="KW-1133">Transmembrane helix</keyword>
<dbReference type="EMBL" id="JADGKB010000070">
    <property type="protein sequence ID" value="KAJ3255188.1"/>
    <property type="molecule type" value="Genomic_DNA"/>
</dbReference>
<sequence>MSVYVLVHRSSGILHERFKLLYKYSLLVVLAIAMGFIEASAFQGITFAYDDYCASTVNPVTNLIGKMILFAIYFTVCVVFIVVIRKKVNSKSKSRSAFIFGSLRVLLVVIALLVSITFSFTNVWGSRFFIQFTIENYFGITASTFVCQVPEKKKTSTSGSTKQIKNFSSEEDIKSEN</sequence>
<comment type="caution">
    <text evidence="3">The sequence shown here is derived from an EMBL/GenBank/DDBJ whole genome shotgun (WGS) entry which is preliminary data.</text>
</comment>
<dbReference type="Proteomes" id="UP001210925">
    <property type="component" value="Unassembled WGS sequence"/>
</dbReference>
<dbReference type="AlphaFoldDB" id="A0AAD5Y2J3"/>
<feature type="transmembrane region" description="Helical" evidence="2">
    <location>
        <begin position="21"/>
        <end position="43"/>
    </location>
</feature>
<keyword evidence="4" id="KW-1185">Reference proteome</keyword>
<feature type="region of interest" description="Disordered" evidence="1">
    <location>
        <begin position="154"/>
        <end position="177"/>
    </location>
</feature>
<organism evidence="3 4">
    <name type="scientific">Boothiomyces macroporosus</name>
    <dbReference type="NCBI Taxonomy" id="261099"/>
    <lineage>
        <taxon>Eukaryota</taxon>
        <taxon>Fungi</taxon>
        <taxon>Fungi incertae sedis</taxon>
        <taxon>Chytridiomycota</taxon>
        <taxon>Chytridiomycota incertae sedis</taxon>
        <taxon>Chytridiomycetes</taxon>
        <taxon>Rhizophydiales</taxon>
        <taxon>Terramycetaceae</taxon>
        <taxon>Boothiomyces</taxon>
    </lineage>
</organism>
<protein>
    <submittedName>
        <fullName evidence="3">Uncharacterized protein</fullName>
    </submittedName>
</protein>
<reference evidence="3" key="1">
    <citation type="submission" date="2020-05" db="EMBL/GenBank/DDBJ databases">
        <title>Phylogenomic resolution of chytrid fungi.</title>
        <authorList>
            <person name="Stajich J.E."/>
            <person name="Amses K."/>
            <person name="Simmons R."/>
            <person name="Seto K."/>
            <person name="Myers J."/>
            <person name="Bonds A."/>
            <person name="Quandt C.A."/>
            <person name="Barry K."/>
            <person name="Liu P."/>
            <person name="Grigoriev I."/>
            <person name="Longcore J.E."/>
            <person name="James T.Y."/>
        </authorList>
    </citation>
    <scope>NUCLEOTIDE SEQUENCE</scope>
    <source>
        <strain evidence="3">PLAUS21</strain>
    </source>
</reference>
<proteinExistence type="predicted"/>
<evidence type="ECO:0000313" key="3">
    <source>
        <dbReference type="EMBL" id="KAJ3255188.1"/>
    </source>
</evidence>
<accession>A0AAD5Y2J3</accession>
<gene>
    <name evidence="3" type="ORF">HK103_006557</name>
</gene>
<feature type="transmembrane region" description="Helical" evidence="2">
    <location>
        <begin position="63"/>
        <end position="84"/>
    </location>
</feature>
<keyword evidence="2" id="KW-0472">Membrane</keyword>
<feature type="transmembrane region" description="Helical" evidence="2">
    <location>
        <begin position="96"/>
        <end position="116"/>
    </location>
</feature>
<feature type="transmembrane region" description="Helical" evidence="2">
    <location>
        <begin position="128"/>
        <end position="147"/>
    </location>
</feature>
<evidence type="ECO:0000256" key="1">
    <source>
        <dbReference type="SAM" id="MobiDB-lite"/>
    </source>
</evidence>
<name>A0AAD5Y2J3_9FUNG</name>
<evidence type="ECO:0000313" key="4">
    <source>
        <dbReference type="Proteomes" id="UP001210925"/>
    </source>
</evidence>
<evidence type="ECO:0000256" key="2">
    <source>
        <dbReference type="SAM" id="Phobius"/>
    </source>
</evidence>
<keyword evidence="2" id="KW-0812">Transmembrane</keyword>